<feature type="transmembrane region" description="Helical" evidence="1">
    <location>
        <begin position="61"/>
        <end position="82"/>
    </location>
</feature>
<evidence type="ECO:0000313" key="3">
    <source>
        <dbReference type="Proteomes" id="UP000054903"/>
    </source>
</evidence>
<keyword evidence="3" id="KW-1185">Reference proteome</keyword>
<organism evidence="2 3">
    <name type="scientific">Caballeronia fortuita</name>
    <dbReference type="NCBI Taxonomy" id="1777138"/>
    <lineage>
        <taxon>Bacteria</taxon>
        <taxon>Pseudomonadati</taxon>
        <taxon>Pseudomonadota</taxon>
        <taxon>Betaproteobacteria</taxon>
        <taxon>Burkholderiales</taxon>
        <taxon>Burkholderiaceae</taxon>
        <taxon>Caballeronia</taxon>
    </lineage>
</organism>
<name>A0A158E309_9BURK</name>
<proteinExistence type="predicted"/>
<comment type="caution">
    <text evidence="2">The sequence shown here is derived from an EMBL/GenBank/DDBJ whole genome shotgun (WGS) entry which is preliminary data.</text>
</comment>
<feature type="transmembrane region" description="Helical" evidence="1">
    <location>
        <begin position="21"/>
        <end position="41"/>
    </location>
</feature>
<keyword evidence="1" id="KW-0472">Membrane</keyword>
<dbReference type="STRING" id="1777138.AWB77_06300"/>
<protein>
    <submittedName>
        <fullName evidence="2">Uncharacterized protein</fullName>
    </submittedName>
</protein>
<reference evidence="2" key="1">
    <citation type="submission" date="2016-01" db="EMBL/GenBank/DDBJ databases">
        <authorList>
            <person name="Peeters C."/>
        </authorList>
    </citation>
    <scope>NUCLEOTIDE SEQUENCE</scope>
    <source>
        <strain evidence="2">LMG 29320</strain>
    </source>
</reference>
<sequence>MRRFRKWFASRPRKKLEELSTWAIAALGASSYLEAVFYGWVLEECGPSYWEIARRTPLSQWGFQGVGCTIVLLGILVQLWFFRAMGDQCSSLLKQRLFA</sequence>
<keyword evidence="1" id="KW-0812">Transmembrane</keyword>
<dbReference type="Proteomes" id="UP000054903">
    <property type="component" value="Unassembled WGS sequence"/>
</dbReference>
<gene>
    <name evidence="2" type="ORF">AWB77_06300</name>
</gene>
<dbReference type="EMBL" id="FCNX02000022">
    <property type="protein sequence ID" value="SAL01218.1"/>
    <property type="molecule type" value="Genomic_DNA"/>
</dbReference>
<accession>A0A158E309</accession>
<evidence type="ECO:0000313" key="2">
    <source>
        <dbReference type="EMBL" id="SAL01218.1"/>
    </source>
</evidence>
<dbReference type="AlphaFoldDB" id="A0A158E309"/>
<evidence type="ECO:0000256" key="1">
    <source>
        <dbReference type="SAM" id="Phobius"/>
    </source>
</evidence>
<keyword evidence="1" id="KW-1133">Transmembrane helix</keyword>